<comment type="caution">
    <text evidence="1">The sequence shown here is derived from an EMBL/GenBank/DDBJ whole genome shotgun (WGS) entry which is preliminary data.</text>
</comment>
<gene>
    <name evidence="1" type="ORF">MKW98_011277</name>
</gene>
<accession>A0AAD4SVR7</accession>
<keyword evidence="2" id="KW-1185">Reference proteome</keyword>
<name>A0AAD4SVR7_9MAGN</name>
<sequence>MMVGLKFLKEFRCYQRCNKQKSLASLSFTITECSGILYVSLTIAGSRFGGLSARPWATMMCLGQKGARR</sequence>
<protein>
    <submittedName>
        <fullName evidence="1">Uncharacterized protein</fullName>
    </submittedName>
</protein>
<dbReference type="InterPro" id="IPR015421">
    <property type="entry name" value="PyrdxlP-dep_Trfase_major"/>
</dbReference>
<dbReference type="Gene3D" id="3.40.640.10">
    <property type="entry name" value="Type I PLP-dependent aspartate aminotransferase-like (Major domain)"/>
    <property type="match status" value="1"/>
</dbReference>
<proteinExistence type="predicted"/>
<reference evidence="1" key="1">
    <citation type="submission" date="2022-04" db="EMBL/GenBank/DDBJ databases">
        <title>A functionally conserved STORR gene fusion in Papaver species that diverged 16.8 million years ago.</title>
        <authorList>
            <person name="Catania T."/>
        </authorList>
    </citation>
    <scope>NUCLEOTIDE SEQUENCE</scope>
    <source>
        <strain evidence="1">S-188037</strain>
    </source>
</reference>
<dbReference type="EMBL" id="JAJJMB010008429">
    <property type="protein sequence ID" value="KAI3923647.1"/>
    <property type="molecule type" value="Genomic_DNA"/>
</dbReference>
<dbReference type="AlphaFoldDB" id="A0AAD4SVR7"/>
<evidence type="ECO:0000313" key="2">
    <source>
        <dbReference type="Proteomes" id="UP001202328"/>
    </source>
</evidence>
<evidence type="ECO:0000313" key="1">
    <source>
        <dbReference type="EMBL" id="KAI3923647.1"/>
    </source>
</evidence>
<organism evidence="1 2">
    <name type="scientific">Papaver atlanticum</name>
    <dbReference type="NCBI Taxonomy" id="357466"/>
    <lineage>
        <taxon>Eukaryota</taxon>
        <taxon>Viridiplantae</taxon>
        <taxon>Streptophyta</taxon>
        <taxon>Embryophyta</taxon>
        <taxon>Tracheophyta</taxon>
        <taxon>Spermatophyta</taxon>
        <taxon>Magnoliopsida</taxon>
        <taxon>Ranunculales</taxon>
        <taxon>Papaveraceae</taxon>
        <taxon>Papaveroideae</taxon>
        <taxon>Papaver</taxon>
    </lineage>
</organism>
<dbReference type="Proteomes" id="UP001202328">
    <property type="component" value="Unassembled WGS sequence"/>
</dbReference>